<protein>
    <submittedName>
        <fullName evidence="3">PQQ-dependent catabolism-associated CXXCW motif protein</fullName>
    </submittedName>
</protein>
<name>A0A1G8VFQ2_9PSED</name>
<dbReference type="InterPro" id="IPR036873">
    <property type="entry name" value="Rhodanese-like_dom_sf"/>
</dbReference>
<dbReference type="AlphaFoldDB" id="A0A1G8VFQ2"/>
<keyword evidence="1" id="KW-0732">Signal</keyword>
<reference evidence="3 4" key="1">
    <citation type="submission" date="2016-10" db="EMBL/GenBank/DDBJ databases">
        <authorList>
            <person name="de Groot N.N."/>
        </authorList>
    </citation>
    <scope>NUCLEOTIDE SEQUENCE [LARGE SCALE GENOMIC DNA]</scope>
    <source>
        <strain evidence="3 4">JCM 21544</strain>
    </source>
</reference>
<gene>
    <name evidence="3" type="ORF">SAMN05216186_102211</name>
</gene>
<dbReference type="Pfam" id="PF00581">
    <property type="entry name" value="Rhodanese"/>
    <property type="match status" value="1"/>
</dbReference>
<evidence type="ECO:0000313" key="3">
    <source>
        <dbReference type="EMBL" id="SDJ64747.1"/>
    </source>
</evidence>
<organism evidence="3 4">
    <name type="scientific">Pseudomonas indica</name>
    <dbReference type="NCBI Taxonomy" id="137658"/>
    <lineage>
        <taxon>Bacteria</taxon>
        <taxon>Pseudomonadati</taxon>
        <taxon>Pseudomonadota</taxon>
        <taxon>Gammaproteobacteria</taxon>
        <taxon>Pseudomonadales</taxon>
        <taxon>Pseudomonadaceae</taxon>
        <taxon>Pseudomonas</taxon>
    </lineage>
</organism>
<dbReference type="NCBIfam" id="TIGR03865">
    <property type="entry name" value="PQQ_CXXCW"/>
    <property type="match status" value="1"/>
</dbReference>
<proteinExistence type="predicted"/>
<dbReference type="InterPro" id="IPR001763">
    <property type="entry name" value="Rhodanese-like_dom"/>
</dbReference>
<dbReference type="Gene3D" id="3.40.250.10">
    <property type="entry name" value="Rhodanese-like domain"/>
    <property type="match status" value="1"/>
</dbReference>
<dbReference type="EMBL" id="FNFD01000002">
    <property type="protein sequence ID" value="SDJ64747.1"/>
    <property type="molecule type" value="Genomic_DNA"/>
</dbReference>
<dbReference type="SUPFAM" id="SSF52821">
    <property type="entry name" value="Rhodanese/Cell cycle control phosphatase"/>
    <property type="match status" value="1"/>
</dbReference>
<dbReference type="InterPro" id="IPR022376">
    <property type="entry name" value="PQQ_CXXCW"/>
</dbReference>
<sequence length="182" mass="20400">MMSKMLATLLAVLGFAPLAMAATPDPALFSVDGYRIDRYRSPTPAQADGAVTLDTPALQALLECQPKPLLVDVYRLPWLHGRFVEDEPHRNIPGSLWLPNTGDGVLEPSWQNYLSRHLAAATEGDKRRAIVFYCRSDCWLSWNSIRRARALGYESLYWYRDGIDAWQQAGLPLQAAEPAPYP</sequence>
<dbReference type="Proteomes" id="UP000198706">
    <property type="component" value="Unassembled WGS sequence"/>
</dbReference>
<evidence type="ECO:0000313" key="4">
    <source>
        <dbReference type="Proteomes" id="UP000198706"/>
    </source>
</evidence>
<dbReference type="STRING" id="137658.SAMN05216186_102211"/>
<feature type="domain" description="Rhodanese" evidence="2">
    <location>
        <begin position="125"/>
        <end position="175"/>
    </location>
</feature>
<feature type="signal peptide" evidence="1">
    <location>
        <begin position="1"/>
        <end position="21"/>
    </location>
</feature>
<feature type="chain" id="PRO_5011655463" evidence="1">
    <location>
        <begin position="22"/>
        <end position="182"/>
    </location>
</feature>
<evidence type="ECO:0000256" key="1">
    <source>
        <dbReference type="SAM" id="SignalP"/>
    </source>
</evidence>
<dbReference type="PROSITE" id="PS50206">
    <property type="entry name" value="RHODANESE_3"/>
    <property type="match status" value="1"/>
</dbReference>
<dbReference type="CDD" id="cd00158">
    <property type="entry name" value="RHOD"/>
    <property type="match status" value="1"/>
</dbReference>
<accession>A0A1G8VFQ2</accession>
<evidence type="ECO:0000259" key="2">
    <source>
        <dbReference type="PROSITE" id="PS50206"/>
    </source>
</evidence>
<keyword evidence="4" id="KW-1185">Reference proteome</keyword>